<dbReference type="FunFam" id="3.40.50.300:FF:000485">
    <property type="entry name" value="Dephospho-CoA kinase CAB5"/>
    <property type="match status" value="1"/>
</dbReference>
<keyword evidence="2 5" id="KW-0547">Nucleotide-binding</keyword>
<keyword evidence="5 7" id="KW-0418">Kinase</keyword>
<comment type="similarity">
    <text evidence="1 5">Belongs to the CoaE family.</text>
</comment>
<feature type="binding site" evidence="5">
    <location>
        <begin position="12"/>
        <end position="17"/>
    </location>
    <ligand>
        <name>ATP</name>
        <dbReference type="ChEBI" id="CHEBI:30616"/>
    </ligand>
</feature>
<keyword evidence="5" id="KW-0963">Cytoplasm</keyword>
<dbReference type="PANTHER" id="PTHR10695:SF46">
    <property type="entry name" value="BIFUNCTIONAL COENZYME A SYNTHASE-RELATED"/>
    <property type="match status" value="1"/>
</dbReference>
<dbReference type="Proteomes" id="UP000297014">
    <property type="component" value="Unassembled WGS sequence"/>
</dbReference>
<evidence type="ECO:0000256" key="4">
    <source>
        <dbReference type="ARBA" id="ARBA00022993"/>
    </source>
</evidence>
<proteinExistence type="inferred from homology"/>
<reference evidence="8 10" key="2">
    <citation type="submission" date="2014-01" db="EMBL/GenBank/DDBJ databases">
        <title>Draft genome sequencing of Bacillus alcalophilus CGMCC 1.3604.</title>
        <authorList>
            <person name="Yang J."/>
            <person name="Diao L."/>
            <person name="Yang S."/>
        </authorList>
    </citation>
    <scope>NUCLEOTIDE SEQUENCE [LARGE SCALE GENOMIC DNA]</scope>
    <source>
        <strain evidence="8 10">CGMCC 1.3604</strain>
    </source>
</reference>
<dbReference type="STRING" id="1218173.BALCAV_0207940"/>
<comment type="subcellular location">
    <subcellularLocation>
        <location evidence="5">Cytoplasm</location>
    </subcellularLocation>
</comment>
<dbReference type="Pfam" id="PF01121">
    <property type="entry name" value="CoaE"/>
    <property type="match status" value="1"/>
</dbReference>
<dbReference type="RefSeq" id="WP_004427277.1">
    <property type="nucleotide sequence ID" value="NZ_ALPT02000020.1"/>
</dbReference>
<dbReference type="NCBIfam" id="TIGR00152">
    <property type="entry name" value="dephospho-CoA kinase"/>
    <property type="match status" value="1"/>
</dbReference>
<sequence length="203" mass="23089">MSLIIGLTGGIASGKSTVSTYLKQKGIPIVDADKIAREVVEPDEDAYKKIVETFGEEVVTSDETLHRKRLGEIVFNDPLAREKLNKIVHPAVRQRMVEEKNRWLNEGYQTVVLDIPLLFESDLFHLVDKVLLVYVDEETQLSRLMARDQSTKEAALKRIQAQMPLKEKVERADAIISNNDVLEKTYEQIEQLISDWKICAPSP</sequence>
<dbReference type="AlphaFoldDB" id="A0A094YWF0"/>
<keyword evidence="3 5" id="KW-0067">ATP-binding</keyword>
<comment type="pathway">
    <text evidence="5">Cofactor biosynthesis; coenzyme A biosynthesis; CoA from (R)-pantothenate: step 5/5.</text>
</comment>
<evidence type="ECO:0000313" key="9">
    <source>
        <dbReference type="Proteomes" id="UP000002754"/>
    </source>
</evidence>
<protein>
    <recommendedName>
        <fullName evidence="5 6">Dephospho-CoA kinase</fullName>
        <ecNumber evidence="5 6">2.7.1.24</ecNumber>
    </recommendedName>
    <alternativeName>
        <fullName evidence="5">Dephosphocoenzyme A kinase</fullName>
    </alternativeName>
</protein>
<keyword evidence="9" id="KW-1185">Reference proteome</keyword>
<dbReference type="PROSITE" id="PS51219">
    <property type="entry name" value="DPCK"/>
    <property type="match status" value="1"/>
</dbReference>
<organism evidence="7 9">
    <name type="scientific">Alkalihalobacillus alcalophilus ATCC 27647 = CGMCC 1.3604</name>
    <dbReference type="NCBI Taxonomy" id="1218173"/>
    <lineage>
        <taxon>Bacteria</taxon>
        <taxon>Bacillati</taxon>
        <taxon>Bacillota</taxon>
        <taxon>Bacilli</taxon>
        <taxon>Bacillales</taxon>
        <taxon>Bacillaceae</taxon>
        <taxon>Alkalihalobacillus</taxon>
    </lineage>
</organism>
<dbReference type="EMBL" id="JALP01000165">
    <property type="protein sequence ID" value="THG90245.1"/>
    <property type="molecule type" value="Genomic_DNA"/>
</dbReference>
<dbReference type="eggNOG" id="COG0237">
    <property type="taxonomic scope" value="Bacteria"/>
</dbReference>
<dbReference type="GO" id="GO:0015937">
    <property type="term" value="P:coenzyme A biosynthetic process"/>
    <property type="evidence" value="ECO:0007669"/>
    <property type="project" value="UniProtKB-UniRule"/>
</dbReference>
<dbReference type="SUPFAM" id="SSF52540">
    <property type="entry name" value="P-loop containing nucleoside triphosphate hydrolases"/>
    <property type="match status" value="1"/>
</dbReference>
<evidence type="ECO:0000313" key="10">
    <source>
        <dbReference type="Proteomes" id="UP000297014"/>
    </source>
</evidence>
<comment type="caution">
    <text evidence="7">The sequence shown here is derived from an EMBL/GenBank/DDBJ whole genome shotgun (WGS) entry which is preliminary data.</text>
</comment>
<dbReference type="PANTHER" id="PTHR10695">
    <property type="entry name" value="DEPHOSPHO-COA KINASE-RELATED"/>
    <property type="match status" value="1"/>
</dbReference>
<dbReference type="CDD" id="cd02022">
    <property type="entry name" value="DPCK"/>
    <property type="match status" value="1"/>
</dbReference>
<evidence type="ECO:0000256" key="6">
    <source>
        <dbReference type="NCBIfam" id="TIGR00152"/>
    </source>
</evidence>
<dbReference type="EMBL" id="ALPT02000020">
    <property type="protein sequence ID" value="KGA97842.1"/>
    <property type="molecule type" value="Genomic_DNA"/>
</dbReference>
<comment type="function">
    <text evidence="5">Catalyzes the phosphorylation of the 3'-hydroxyl group of dephosphocoenzyme A to form coenzyme A.</text>
</comment>
<dbReference type="Proteomes" id="UP000002754">
    <property type="component" value="Unassembled WGS sequence"/>
</dbReference>
<dbReference type="HAMAP" id="MF_00376">
    <property type="entry name" value="Dephospho_CoA_kinase"/>
    <property type="match status" value="1"/>
</dbReference>
<dbReference type="EC" id="2.7.1.24" evidence="5 6"/>
<dbReference type="GO" id="GO:0005524">
    <property type="term" value="F:ATP binding"/>
    <property type="evidence" value="ECO:0007669"/>
    <property type="project" value="UniProtKB-UniRule"/>
</dbReference>
<dbReference type="Gene3D" id="3.40.50.300">
    <property type="entry name" value="P-loop containing nucleotide triphosphate hydrolases"/>
    <property type="match status" value="1"/>
</dbReference>
<evidence type="ECO:0000313" key="8">
    <source>
        <dbReference type="EMBL" id="THG90245.1"/>
    </source>
</evidence>
<evidence type="ECO:0000256" key="3">
    <source>
        <dbReference type="ARBA" id="ARBA00022840"/>
    </source>
</evidence>
<dbReference type="OrthoDB" id="9812943at2"/>
<keyword evidence="4 5" id="KW-0173">Coenzyme A biosynthesis</keyword>
<evidence type="ECO:0000313" key="7">
    <source>
        <dbReference type="EMBL" id="KGA97842.1"/>
    </source>
</evidence>
<reference evidence="7 9" key="1">
    <citation type="journal article" date="2014" name="Genome Announc.">
        <title>Draft Genome Sequence of Bacillus alcalophilus AV1934, a Classic Alkaliphile Isolated from Human Feces in 1934.</title>
        <authorList>
            <person name="Attie O."/>
            <person name="Jayaprakash A."/>
            <person name="Shah H."/>
            <person name="Paulsen I.T."/>
            <person name="Morino M."/>
            <person name="Takahashi Y."/>
            <person name="Narumi I."/>
            <person name="Sachidanandam R."/>
            <person name="Satoh K."/>
            <person name="Ito M."/>
            <person name="Krulwich T.A."/>
        </authorList>
    </citation>
    <scope>NUCLEOTIDE SEQUENCE [LARGE SCALE GENOMIC DNA]</scope>
    <source>
        <strain evidence="7 9">AV1934</strain>
    </source>
</reference>
<gene>
    <name evidence="5" type="primary">coaE</name>
    <name evidence="8" type="ORF">AJ85_12000</name>
    <name evidence="7" type="ORF">BALCAV_0207940</name>
</gene>
<name>A0A094YWF0_ALKAL</name>
<dbReference type="GO" id="GO:0004140">
    <property type="term" value="F:dephospho-CoA kinase activity"/>
    <property type="evidence" value="ECO:0007669"/>
    <property type="project" value="UniProtKB-UniRule"/>
</dbReference>
<keyword evidence="5" id="KW-0808">Transferase</keyword>
<comment type="catalytic activity">
    <reaction evidence="5">
        <text>3'-dephospho-CoA + ATP = ADP + CoA + H(+)</text>
        <dbReference type="Rhea" id="RHEA:18245"/>
        <dbReference type="ChEBI" id="CHEBI:15378"/>
        <dbReference type="ChEBI" id="CHEBI:30616"/>
        <dbReference type="ChEBI" id="CHEBI:57287"/>
        <dbReference type="ChEBI" id="CHEBI:57328"/>
        <dbReference type="ChEBI" id="CHEBI:456216"/>
        <dbReference type="EC" id="2.7.1.24"/>
    </reaction>
</comment>
<dbReference type="InterPro" id="IPR027417">
    <property type="entry name" value="P-loop_NTPase"/>
</dbReference>
<evidence type="ECO:0000256" key="2">
    <source>
        <dbReference type="ARBA" id="ARBA00022741"/>
    </source>
</evidence>
<evidence type="ECO:0000256" key="1">
    <source>
        <dbReference type="ARBA" id="ARBA00009018"/>
    </source>
</evidence>
<evidence type="ECO:0000256" key="5">
    <source>
        <dbReference type="HAMAP-Rule" id="MF_00376"/>
    </source>
</evidence>
<dbReference type="InterPro" id="IPR001977">
    <property type="entry name" value="Depp_CoAkinase"/>
</dbReference>
<dbReference type="GO" id="GO:0005737">
    <property type="term" value="C:cytoplasm"/>
    <property type="evidence" value="ECO:0007669"/>
    <property type="project" value="UniProtKB-SubCell"/>
</dbReference>
<dbReference type="UniPathway" id="UPA00241">
    <property type="reaction ID" value="UER00356"/>
</dbReference>
<accession>A0A094YWF0</accession>